<dbReference type="RefSeq" id="WP_080463180.1">
    <property type="nucleotide sequence ID" value="NZ_BMNJ01000006.1"/>
</dbReference>
<dbReference type="EMBL" id="BMNJ01000006">
    <property type="protein sequence ID" value="GGO99544.1"/>
    <property type="molecule type" value="Genomic_DNA"/>
</dbReference>
<reference evidence="5" key="2">
    <citation type="submission" date="2020-09" db="EMBL/GenBank/DDBJ databases">
        <authorList>
            <person name="Sun Q."/>
            <person name="Zhou Y."/>
        </authorList>
    </citation>
    <scope>NUCLEOTIDE SEQUENCE</scope>
    <source>
        <strain evidence="5">CGMCC 4.7372</strain>
    </source>
</reference>
<dbReference type="Gene3D" id="1.10.1760.20">
    <property type="match status" value="1"/>
</dbReference>
<dbReference type="GO" id="GO:0015225">
    <property type="term" value="F:biotin transmembrane transporter activity"/>
    <property type="evidence" value="ECO:0007669"/>
    <property type="project" value="UniProtKB-UniRule"/>
</dbReference>
<dbReference type="Pfam" id="PF02632">
    <property type="entry name" value="BioY"/>
    <property type="match status" value="1"/>
</dbReference>
<evidence type="ECO:0000256" key="2">
    <source>
        <dbReference type="PIRNR" id="PIRNR016661"/>
    </source>
</evidence>
<dbReference type="Proteomes" id="UP000614239">
    <property type="component" value="Unassembled WGS sequence"/>
</dbReference>
<organism evidence="5 6">
    <name type="scientific">Actinomyces gaoshouyii</name>
    <dbReference type="NCBI Taxonomy" id="1960083"/>
    <lineage>
        <taxon>Bacteria</taxon>
        <taxon>Bacillati</taxon>
        <taxon>Actinomycetota</taxon>
        <taxon>Actinomycetes</taxon>
        <taxon>Actinomycetales</taxon>
        <taxon>Actinomycetaceae</taxon>
        <taxon>Actinomyces</taxon>
    </lineage>
</organism>
<reference evidence="5" key="1">
    <citation type="journal article" date="2014" name="Int. J. Syst. Evol. Microbiol.">
        <title>Complete genome sequence of Corynebacterium casei LMG S-19264T (=DSM 44701T), isolated from a smear-ripened cheese.</title>
        <authorList>
            <consortium name="US DOE Joint Genome Institute (JGI-PGF)"/>
            <person name="Walter F."/>
            <person name="Albersmeier A."/>
            <person name="Kalinowski J."/>
            <person name="Ruckert C."/>
        </authorList>
    </citation>
    <scope>NUCLEOTIDE SEQUENCE</scope>
    <source>
        <strain evidence="5">CGMCC 4.7372</strain>
    </source>
</reference>
<dbReference type="PANTHER" id="PTHR34295:SF1">
    <property type="entry name" value="BIOTIN TRANSPORTER BIOY"/>
    <property type="match status" value="1"/>
</dbReference>
<feature type="transmembrane region" description="Helical" evidence="3">
    <location>
        <begin position="51"/>
        <end position="72"/>
    </location>
</feature>
<keyword evidence="2" id="KW-1003">Cell membrane</keyword>
<feature type="transmembrane region" description="Helical" evidence="3">
    <location>
        <begin position="163"/>
        <end position="186"/>
    </location>
</feature>
<feature type="signal peptide" evidence="4">
    <location>
        <begin position="1"/>
        <end position="27"/>
    </location>
</feature>
<evidence type="ECO:0000256" key="4">
    <source>
        <dbReference type="SAM" id="SignalP"/>
    </source>
</evidence>
<keyword evidence="6" id="KW-1185">Reference proteome</keyword>
<evidence type="ECO:0000256" key="3">
    <source>
        <dbReference type="SAM" id="Phobius"/>
    </source>
</evidence>
<proteinExistence type="inferred from homology"/>
<comment type="subcellular location">
    <subcellularLocation>
        <location evidence="2">Cell membrane</location>
        <topology evidence="2">Multi-pass membrane protein</topology>
    </subcellularLocation>
</comment>
<dbReference type="OrthoDB" id="1496139at2"/>
<keyword evidence="2 3" id="KW-0472">Membrane</keyword>
<evidence type="ECO:0000313" key="6">
    <source>
        <dbReference type="Proteomes" id="UP000614239"/>
    </source>
</evidence>
<dbReference type="AlphaFoldDB" id="A0A8H9HA45"/>
<keyword evidence="2" id="KW-0813">Transport</keyword>
<dbReference type="GO" id="GO:0005886">
    <property type="term" value="C:plasma membrane"/>
    <property type="evidence" value="ECO:0007669"/>
    <property type="project" value="UniProtKB-SubCell"/>
</dbReference>
<feature type="transmembrane region" description="Helical" evidence="3">
    <location>
        <begin position="79"/>
        <end position="99"/>
    </location>
</feature>
<evidence type="ECO:0000313" key="5">
    <source>
        <dbReference type="EMBL" id="GGO99544.1"/>
    </source>
</evidence>
<sequence>MIKKTSPATGAAAVATAAAPSSRLALAARETALIGVGTTAIALIGQISLPLPFTPVPVTLGSLAALGVGAVLGSRRGIASSLLLAALAAVGAPVLAGWSSGVTASFGYVLGYALAAGLAGRVARSDAGLPTRFALMLIASSSVFVPGAIWLKIALGVGWGKAVALGLTPFLVGDVLKAAFMTVVTAKRR</sequence>
<protein>
    <recommendedName>
        <fullName evidence="2">Biotin transporter</fullName>
    </recommendedName>
</protein>
<dbReference type="PIRSF" id="PIRSF016661">
    <property type="entry name" value="BioY"/>
    <property type="match status" value="1"/>
</dbReference>
<dbReference type="InterPro" id="IPR003784">
    <property type="entry name" value="BioY"/>
</dbReference>
<evidence type="ECO:0000256" key="1">
    <source>
        <dbReference type="ARBA" id="ARBA00010692"/>
    </source>
</evidence>
<comment type="similarity">
    <text evidence="1 2">Belongs to the BioY family.</text>
</comment>
<accession>A0A8H9HA45</accession>
<keyword evidence="3" id="KW-1133">Transmembrane helix</keyword>
<feature type="chain" id="PRO_5038908675" description="Biotin transporter" evidence="4">
    <location>
        <begin position="28"/>
        <end position="189"/>
    </location>
</feature>
<keyword evidence="3" id="KW-0812">Transmembrane</keyword>
<feature type="transmembrane region" description="Helical" evidence="3">
    <location>
        <begin position="105"/>
        <end position="123"/>
    </location>
</feature>
<keyword evidence="4" id="KW-0732">Signal</keyword>
<name>A0A8H9HA45_9ACTO</name>
<dbReference type="PANTHER" id="PTHR34295">
    <property type="entry name" value="BIOTIN TRANSPORTER BIOY"/>
    <property type="match status" value="1"/>
</dbReference>
<comment type="caution">
    <text evidence="5">The sequence shown here is derived from an EMBL/GenBank/DDBJ whole genome shotgun (WGS) entry which is preliminary data.</text>
</comment>
<gene>
    <name evidence="5" type="ORF">GCM10011612_17060</name>
</gene>
<feature type="transmembrane region" description="Helical" evidence="3">
    <location>
        <begin position="135"/>
        <end position="157"/>
    </location>
</feature>